<keyword evidence="1" id="KW-0812">Transmembrane</keyword>
<evidence type="ECO:0000313" key="2">
    <source>
        <dbReference type="EMBL" id="OTQ53984.1"/>
    </source>
</evidence>
<keyword evidence="1" id="KW-0472">Membrane</keyword>
<dbReference type="Proteomes" id="UP000194968">
    <property type="component" value="Unassembled WGS sequence"/>
</dbReference>
<dbReference type="AlphaFoldDB" id="A0A242NXE1"/>
<keyword evidence="1" id="KW-1133">Transmembrane helix</keyword>
<evidence type="ECO:0000313" key="3">
    <source>
        <dbReference type="Proteomes" id="UP000194968"/>
    </source>
</evidence>
<sequence>MFKLLIKKLLNDIDVENIPLSIAVKYKLCQNHNHLIAFFVISITKTKIFTAFIRYSCLVYLTINLNRLIFLLCKFIIPIIQIGVTNITFLVNNYNMLFKISGIFGLPIVV</sequence>
<feature type="transmembrane region" description="Helical" evidence="1">
    <location>
        <begin position="35"/>
        <end position="63"/>
    </location>
</feature>
<name>A0A242NXE1_9GAMM</name>
<accession>A0A242NXE1</accession>
<feature type="transmembrane region" description="Helical" evidence="1">
    <location>
        <begin position="69"/>
        <end position="91"/>
    </location>
</feature>
<evidence type="ECO:0000256" key="1">
    <source>
        <dbReference type="SAM" id="Phobius"/>
    </source>
</evidence>
<proteinExistence type="predicted"/>
<gene>
    <name evidence="2" type="ORF">B6D06_00365</name>
</gene>
<reference evidence="2 3" key="1">
    <citation type="submission" date="2017-03" db="EMBL/GenBank/DDBJ databases">
        <title>Comparative genomics of honeybee gut symbionts reveal geographically distinct and subgroup specific antibiotic resistance.</title>
        <authorList>
            <person name="Ludvigsen J."/>
            <person name="Porcellato D."/>
            <person name="Labee-Lund T.M."/>
            <person name="Amdam G.V."/>
            <person name="Rudi K."/>
        </authorList>
    </citation>
    <scope>NUCLEOTIDE SEQUENCE [LARGE SCALE GENOMIC DNA]</scope>
    <source>
        <strain evidence="2 3">A-4-12</strain>
    </source>
</reference>
<organism evidence="2 3">
    <name type="scientific">Gilliamella apis</name>
    <dbReference type="NCBI Taxonomy" id="1970738"/>
    <lineage>
        <taxon>Bacteria</taxon>
        <taxon>Pseudomonadati</taxon>
        <taxon>Pseudomonadota</taxon>
        <taxon>Gammaproteobacteria</taxon>
        <taxon>Orbales</taxon>
        <taxon>Orbaceae</taxon>
        <taxon>Gilliamella</taxon>
    </lineage>
</organism>
<dbReference type="EMBL" id="NASK01000045">
    <property type="protein sequence ID" value="OTQ53984.1"/>
    <property type="molecule type" value="Genomic_DNA"/>
</dbReference>
<protein>
    <submittedName>
        <fullName evidence="2">Uncharacterized protein</fullName>
    </submittedName>
</protein>
<comment type="caution">
    <text evidence="2">The sequence shown here is derived from an EMBL/GenBank/DDBJ whole genome shotgun (WGS) entry which is preliminary data.</text>
</comment>